<dbReference type="SMART" id="SM00098">
    <property type="entry name" value="alkPPc"/>
    <property type="match status" value="1"/>
</dbReference>
<feature type="binding site" evidence="8">
    <location>
        <position position="247"/>
    </location>
    <ligand>
        <name>Mg(2+)</name>
        <dbReference type="ChEBI" id="CHEBI:18420"/>
    </ligand>
</feature>
<feature type="binding site" evidence="8">
    <location>
        <position position="294"/>
    </location>
    <ligand>
        <name>Zn(2+)</name>
        <dbReference type="ChEBI" id="CHEBI:29105"/>
        <label>2</label>
    </ligand>
</feature>
<dbReference type="Proteomes" id="UP000237662">
    <property type="component" value="Unassembled WGS sequence"/>
</dbReference>
<evidence type="ECO:0000313" key="11">
    <source>
        <dbReference type="Proteomes" id="UP000237662"/>
    </source>
</evidence>
<evidence type="ECO:0000256" key="1">
    <source>
        <dbReference type="ARBA" id="ARBA00005984"/>
    </source>
</evidence>
<dbReference type="Pfam" id="PF00245">
    <property type="entry name" value="Alk_phosphatase"/>
    <property type="match status" value="1"/>
</dbReference>
<dbReference type="SUPFAM" id="SSF53649">
    <property type="entry name" value="Alkaline phosphatase-like"/>
    <property type="match status" value="1"/>
</dbReference>
<reference evidence="10 11" key="1">
    <citation type="submission" date="2018-02" db="EMBL/GenBank/DDBJ databases">
        <title>Genomic Encyclopedia of Archaeal and Bacterial Type Strains, Phase II (KMG-II): from individual species to whole genera.</title>
        <authorList>
            <person name="Goeker M."/>
        </authorList>
    </citation>
    <scope>NUCLEOTIDE SEQUENCE [LARGE SCALE GENOMIC DNA]</scope>
    <source>
        <strain evidence="10 11">DSM 29526</strain>
    </source>
</reference>
<comment type="caution">
    <text evidence="10">The sequence shown here is derived from an EMBL/GenBank/DDBJ whole genome shotgun (WGS) entry which is preliminary data.</text>
</comment>
<comment type="cofactor">
    <cofactor evidence="8">
        <name>Zn(2+)</name>
        <dbReference type="ChEBI" id="CHEBI:29105"/>
    </cofactor>
    <text evidence="8">Binds 2 Zn(2+) ions.</text>
</comment>
<keyword evidence="4" id="KW-0378">Hydrolase</keyword>
<feature type="active site" description="Phosphoserine intermediate" evidence="7">
    <location>
        <position position="79"/>
    </location>
</feature>
<protein>
    <submittedName>
        <fullName evidence="10">Alkaline phosphatase</fullName>
    </submittedName>
</protein>
<comment type="cofactor">
    <cofactor evidence="8">
        <name>Mg(2+)</name>
        <dbReference type="ChEBI" id="CHEBI:18420"/>
    </cofactor>
    <text evidence="8">Binds 1 Mg(2+) ion.</text>
</comment>
<dbReference type="GO" id="GO:0004035">
    <property type="term" value="F:alkaline phosphatase activity"/>
    <property type="evidence" value="ECO:0007669"/>
    <property type="project" value="TreeGrafter"/>
</dbReference>
<name>A0A2S6I826_9BACT</name>
<evidence type="ECO:0000256" key="7">
    <source>
        <dbReference type="PIRSR" id="PIRSR601952-1"/>
    </source>
</evidence>
<gene>
    <name evidence="10" type="ORF">CLV84_0604</name>
</gene>
<proteinExistence type="inferred from homology"/>
<keyword evidence="5 8" id="KW-0862">Zinc</keyword>
<dbReference type="EMBL" id="PTJC01000005">
    <property type="protein sequence ID" value="PPK87656.1"/>
    <property type="molecule type" value="Genomic_DNA"/>
</dbReference>
<feature type="binding site" evidence="8">
    <location>
        <position position="295"/>
    </location>
    <ligand>
        <name>Zn(2+)</name>
        <dbReference type="ChEBI" id="CHEBI:29105"/>
        <label>2</label>
    </ligand>
</feature>
<evidence type="ECO:0000313" key="10">
    <source>
        <dbReference type="EMBL" id="PPK87656.1"/>
    </source>
</evidence>
<feature type="binding site" evidence="8">
    <location>
        <position position="38"/>
    </location>
    <ligand>
        <name>Zn(2+)</name>
        <dbReference type="ChEBI" id="CHEBI:29105"/>
        <label>2</label>
    </ligand>
</feature>
<dbReference type="CDD" id="cd16012">
    <property type="entry name" value="ALP"/>
    <property type="match status" value="1"/>
</dbReference>
<feature type="binding site" evidence="8">
    <location>
        <position position="38"/>
    </location>
    <ligand>
        <name>Mg(2+)</name>
        <dbReference type="ChEBI" id="CHEBI:18420"/>
    </ligand>
</feature>
<dbReference type="AlphaFoldDB" id="A0A2S6I826"/>
<feature type="binding site" evidence="8">
    <location>
        <position position="131"/>
    </location>
    <ligand>
        <name>Mg(2+)</name>
        <dbReference type="ChEBI" id="CHEBI:18420"/>
    </ligand>
</feature>
<evidence type="ECO:0000256" key="2">
    <source>
        <dbReference type="ARBA" id="ARBA00022553"/>
    </source>
</evidence>
<dbReference type="PANTHER" id="PTHR11596">
    <property type="entry name" value="ALKALINE PHOSPHATASE"/>
    <property type="match status" value="1"/>
</dbReference>
<evidence type="ECO:0000256" key="4">
    <source>
        <dbReference type="ARBA" id="ARBA00022801"/>
    </source>
</evidence>
<dbReference type="PRINTS" id="PR00113">
    <property type="entry name" value="ALKPHPHTASE"/>
</dbReference>
<evidence type="ECO:0000256" key="9">
    <source>
        <dbReference type="RuleBase" id="RU003946"/>
    </source>
</evidence>
<dbReference type="GO" id="GO:0046872">
    <property type="term" value="F:metal ion binding"/>
    <property type="evidence" value="ECO:0007669"/>
    <property type="project" value="UniProtKB-KW"/>
</dbReference>
<comment type="similarity">
    <text evidence="1 9">Belongs to the alkaline phosphatase family.</text>
</comment>
<dbReference type="InterPro" id="IPR017850">
    <property type="entry name" value="Alkaline_phosphatase_core_sf"/>
</dbReference>
<evidence type="ECO:0000256" key="6">
    <source>
        <dbReference type="ARBA" id="ARBA00022842"/>
    </source>
</evidence>
<evidence type="ECO:0000256" key="3">
    <source>
        <dbReference type="ARBA" id="ARBA00022723"/>
    </source>
</evidence>
<evidence type="ECO:0000256" key="8">
    <source>
        <dbReference type="PIRSR" id="PIRSR601952-2"/>
    </source>
</evidence>
<feature type="binding site" evidence="8">
    <location>
        <position position="256"/>
    </location>
    <ligand>
        <name>Zn(2+)</name>
        <dbReference type="ChEBI" id="CHEBI:29105"/>
        <label>2</label>
    </ligand>
</feature>
<dbReference type="InterPro" id="IPR001952">
    <property type="entry name" value="Alkaline_phosphatase"/>
</dbReference>
<accession>A0A2S6I826</accession>
<sequence>MSSRSRILLPLLTILLYGSLYSQQPAEEPLRVILLIGDGMGLAQISTAYYFGEAEPNFTRFDKIGLVKTNSISNKVTDSAAAATAIATGVRTYNRAISVSPDSVSVPSILERLRDEAGYRTGLVSLTSITHATPACFYAHVEDRDLHEEIAAQLVTADLDFFAGGGLDYFTKRADGRNLYAELAAQHYRLDSTDLSAPDPDRRNGYLLAPEALPSKVEGRGSFLPDATRMGLDYLTQTGEPFFLMVEGSYIDWAGHAENDTMLIEEMADFDATLGIVLDYVENNPNTLLLVTADHETGEASLGKKYQPHVVFGQRKEIPDEVAIRFHSNQHSAVHVPIFAKGPHEDLFLGIYQNNEIFTRLLAALDIE</sequence>
<keyword evidence="2" id="KW-0597">Phosphoprotein</keyword>
<feature type="binding site" evidence="8">
    <location>
        <position position="133"/>
    </location>
    <ligand>
        <name>Mg(2+)</name>
        <dbReference type="ChEBI" id="CHEBI:18420"/>
    </ligand>
</feature>
<dbReference type="PROSITE" id="PS00123">
    <property type="entry name" value="ALKALINE_PHOSPHATASE"/>
    <property type="match status" value="1"/>
</dbReference>
<dbReference type="PANTHER" id="PTHR11596:SF5">
    <property type="entry name" value="ALKALINE PHOSPHATASE"/>
    <property type="match status" value="1"/>
</dbReference>
<keyword evidence="3 8" id="KW-0479">Metal-binding</keyword>
<dbReference type="InterPro" id="IPR018299">
    <property type="entry name" value="Alkaline_phosphatase_AS"/>
</dbReference>
<organism evidence="10 11">
    <name type="scientific">Neolewinella xylanilytica</name>
    <dbReference type="NCBI Taxonomy" id="1514080"/>
    <lineage>
        <taxon>Bacteria</taxon>
        <taxon>Pseudomonadati</taxon>
        <taxon>Bacteroidota</taxon>
        <taxon>Saprospiria</taxon>
        <taxon>Saprospirales</taxon>
        <taxon>Lewinellaceae</taxon>
        <taxon>Neolewinella</taxon>
    </lineage>
</organism>
<evidence type="ECO:0000256" key="5">
    <source>
        <dbReference type="ARBA" id="ARBA00022833"/>
    </source>
</evidence>
<feature type="binding site" evidence="8">
    <location>
        <position position="252"/>
    </location>
    <ligand>
        <name>Zn(2+)</name>
        <dbReference type="ChEBI" id="CHEBI:29105"/>
        <label>2</label>
    </ligand>
</feature>
<keyword evidence="11" id="KW-1185">Reference proteome</keyword>
<keyword evidence="6 8" id="KW-0460">Magnesium</keyword>
<dbReference type="RefSeq" id="WP_170067541.1">
    <property type="nucleotide sequence ID" value="NZ_PTJC01000005.1"/>
</dbReference>
<dbReference type="Gene3D" id="3.40.720.10">
    <property type="entry name" value="Alkaline Phosphatase, subunit A"/>
    <property type="match status" value="1"/>
</dbReference>